<dbReference type="PROSITE" id="PS01102">
    <property type="entry name" value="ZF_DKSA_1"/>
    <property type="match status" value="1"/>
</dbReference>
<comment type="similarity">
    <text evidence="5">Belongs to the DksA family.</text>
</comment>
<dbReference type="InterPro" id="IPR048489">
    <property type="entry name" value="DksA_N"/>
</dbReference>
<dbReference type="HAMAP" id="MF_00926">
    <property type="entry name" value="DksA"/>
    <property type="match status" value="1"/>
</dbReference>
<sequence length="169" mass="19500">MECPSARAGVLPRQVRYAGFNATTLHCAVKEAQAMLTKEQLLASPPEDYMNEAQLAYFRNLLEQERQEILEGLESTTNHLRNDNTRESDEHDRASLEEEYQLELRIRERETRLLRKIDEALHRIDTGEYGYCEETGEPIGIPRLLARPTATLSIEAKERAEVAERTRRS</sequence>
<dbReference type="SUPFAM" id="SSF57716">
    <property type="entry name" value="Glucocorticoid receptor-like (DNA-binding domain)"/>
    <property type="match status" value="1"/>
</dbReference>
<evidence type="ECO:0000256" key="4">
    <source>
        <dbReference type="ARBA" id="ARBA00022833"/>
    </source>
</evidence>
<evidence type="ECO:0000256" key="6">
    <source>
        <dbReference type="PROSITE-ProRule" id="PRU00510"/>
    </source>
</evidence>
<dbReference type="Pfam" id="PF21157">
    <property type="entry name" value="DksA_N"/>
    <property type="match status" value="1"/>
</dbReference>
<dbReference type="Proteomes" id="UP000275461">
    <property type="component" value="Unassembled WGS sequence"/>
</dbReference>
<dbReference type="InterPro" id="IPR012784">
    <property type="entry name" value="DksA_RNA_pol-bd"/>
</dbReference>
<keyword evidence="3 5" id="KW-0863">Zinc-finger</keyword>
<comment type="caution">
    <text evidence="5">Lacks conserved residue(s) required for the propagation of feature annotation.</text>
</comment>
<comment type="caution">
    <text evidence="10">The sequence shown here is derived from an EMBL/GenBank/DDBJ whole genome shotgun (WGS) entry which is preliminary data.</text>
</comment>
<comment type="subunit">
    <text evidence="5">Interacts directly with the RNA polymerase.</text>
</comment>
<dbReference type="EMBL" id="RCDA01000001">
    <property type="protein sequence ID" value="RLK50536.1"/>
    <property type="molecule type" value="Genomic_DNA"/>
</dbReference>
<protein>
    <recommendedName>
        <fullName evidence="5">RNA polymerase-binding transcription factor DksA</fullName>
    </recommendedName>
</protein>
<keyword evidence="11" id="KW-1185">Reference proteome</keyword>
<dbReference type="GO" id="GO:0008270">
    <property type="term" value="F:zinc ion binding"/>
    <property type="evidence" value="ECO:0007669"/>
    <property type="project" value="UniProtKB-UniRule"/>
</dbReference>
<evidence type="ECO:0000256" key="7">
    <source>
        <dbReference type="SAM" id="MobiDB-lite"/>
    </source>
</evidence>
<dbReference type="InterPro" id="IPR037187">
    <property type="entry name" value="DnaK_N"/>
</dbReference>
<dbReference type="PROSITE" id="PS51128">
    <property type="entry name" value="ZF_DKSA_2"/>
    <property type="match status" value="1"/>
</dbReference>
<evidence type="ECO:0000259" key="9">
    <source>
        <dbReference type="Pfam" id="PF21157"/>
    </source>
</evidence>
<evidence type="ECO:0000259" key="8">
    <source>
        <dbReference type="Pfam" id="PF01258"/>
    </source>
</evidence>
<evidence type="ECO:0000256" key="1">
    <source>
        <dbReference type="ARBA" id="ARBA00022490"/>
    </source>
</evidence>
<feature type="region of interest" description="Disordered" evidence="7">
    <location>
        <begin position="76"/>
        <end position="95"/>
    </location>
</feature>
<keyword evidence="4 5" id="KW-0862">Zinc</keyword>
<reference evidence="10 11" key="1">
    <citation type="submission" date="2018-10" db="EMBL/GenBank/DDBJ databases">
        <title>Genomic Encyclopedia of Type Strains, Phase IV (KMG-IV): sequencing the most valuable type-strain genomes for metagenomic binning, comparative biology and taxonomic classification.</title>
        <authorList>
            <person name="Goeker M."/>
        </authorList>
    </citation>
    <scope>NUCLEOTIDE SEQUENCE [LARGE SCALE GENOMIC DNA]</scope>
    <source>
        <strain evidence="10 11">DSM 12769</strain>
    </source>
</reference>
<keyword evidence="1 5" id="KW-0963">Cytoplasm</keyword>
<dbReference type="Pfam" id="PF01258">
    <property type="entry name" value="zf-dskA_traR"/>
    <property type="match status" value="1"/>
</dbReference>
<name>A0A498C8M0_9GAMM</name>
<keyword evidence="2 5" id="KW-0479">Metal-binding</keyword>
<evidence type="ECO:0000313" key="11">
    <source>
        <dbReference type="Proteomes" id="UP000275461"/>
    </source>
</evidence>
<evidence type="ECO:0000256" key="3">
    <source>
        <dbReference type="ARBA" id="ARBA00022771"/>
    </source>
</evidence>
<feature type="zinc finger region" description="dksA C4-type" evidence="6">
    <location>
        <begin position="132"/>
        <end position="156"/>
    </location>
</feature>
<dbReference type="SUPFAM" id="SSF109635">
    <property type="entry name" value="DnaK suppressor protein DksA, alpha-hairpin domain"/>
    <property type="match status" value="1"/>
</dbReference>
<evidence type="ECO:0000256" key="5">
    <source>
        <dbReference type="HAMAP-Rule" id="MF_00926"/>
    </source>
</evidence>
<proteinExistence type="inferred from homology"/>
<organism evidence="10 11">
    <name type="scientific">Alkalispirillum mobile</name>
    <dbReference type="NCBI Taxonomy" id="85925"/>
    <lineage>
        <taxon>Bacteria</taxon>
        <taxon>Pseudomonadati</taxon>
        <taxon>Pseudomonadota</taxon>
        <taxon>Gammaproteobacteria</taxon>
        <taxon>Chromatiales</taxon>
        <taxon>Ectothiorhodospiraceae</taxon>
        <taxon>Alkalispirillum</taxon>
    </lineage>
</organism>
<dbReference type="PANTHER" id="PTHR33823">
    <property type="entry name" value="RNA POLYMERASE-BINDING TRANSCRIPTION FACTOR DKSA-RELATED"/>
    <property type="match status" value="1"/>
</dbReference>
<accession>A0A498C8M0</accession>
<feature type="domain" description="Zinc finger DksA/TraR C4-type" evidence="8">
    <location>
        <begin position="127"/>
        <end position="161"/>
    </location>
</feature>
<feature type="domain" description="DnaK suppressor protein DksA N-terminal" evidence="9">
    <location>
        <begin position="54"/>
        <end position="124"/>
    </location>
</feature>
<feature type="compositionally biased region" description="Basic and acidic residues" evidence="7">
    <location>
        <begin position="80"/>
        <end position="95"/>
    </location>
</feature>
<evidence type="ECO:0000256" key="2">
    <source>
        <dbReference type="ARBA" id="ARBA00022723"/>
    </source>
</evidence>
<dbReference type="NCBIfam" id="TIGR02420">
    <property type="entry name" value="dksA"/>
    <property type="match status" value="1"/>
</dbReference>
<dbReference type="GO" id="GO:0005737">
    <property type="term" value="C:cytoplasm"/>
    <property type="evidence" value="ECO:0007669"/>
    <property type="project" value="UniProtKB-SubCell"/>
</dbReference>
<dbReference type="InterPro" id="IPR000962">
    <property type="entry name" value="Znf_DskA_TraR"/>
</dbReference>
<comment type="subcellular location">
    <subcellularLocation>
        <location evidence="5">Cytoplasm</location>
    </subcellularLocation>
</comment>
<dbReference type="GO" id="GO:0010468">
    <property type="term" value="P:regulation of gene expression"/>
    <property type="evidence" value="ECO:0007669"/>
    <property type="project" value="UniProtKB-UniRule"/>
</dbReference>
<gene>
    <name evidence="5" type="primary">dksA</name>
    <name evidence="10" type="ORF">DFR31_0439</name>
</gene>
<evidence type="ECO:0000313" key="10">
    <source>
        <dbReference type="EMBL" id="RLK50536.1"/>
    </source>
</evidence>
<dbReference type="Gene3D" id="1.20.120.910">
    <property type="entry name" value="DksA, coiled-coil domain"/>
    <property type="match status" value="1"/>
</dbReference>
<dbReference type="PANTHER" id="PTHR33823:SF2">
    <property type="entry name" value="RNA POLYMERASE-BINDING TRANSCRIPTION FACTOR DKSA"/>
    <property type="match status" value="1"/>
</dbReference>
<dbReference type="InterPro" id="IPR020458">
    <property type="entry name" value="Znf_DskA_TraR_CS"/>
</dbReference>
<dbReference type="AlphaFoldDB" id="A0A498C8M0"/>
<comment type="function">
    <text evidence="5">Transcription factor that acts by binding directly to the RNA polymerase (RNAP). Required for negative regulation of rRNA expression and positive regulation of several amino acid biosynthesis promoters. Also required for regulation of fis expression.</text>
</comment>